<keyword evidence="2" id="KW-0732">Signal</keyword>
<accession>A0A401TW06</accession>
<evidence type="ECO:0000256" key="1">
    <source>
        <dbReference type="SAM" id="MobiDB-lite"/>
    </source>
</evidence>
<organism evidence="3 4">
    <name type="scientific">Chiloscyllium punctatum</name>
    <name type="common">Brownbanded bambooshark</name>
    <name type="synonym">Hemiscyllium punctatum</name>
    <dbReference type="NCBI Taxonomy" id="137246"/>
    <lineage>
        <taxon>Eukaryota</taxon>
        <taxon>Metazoa</taxon>
        <taxon>Chordata</taxon>
        <taxon>Craniata</taxon>
        <taxon>Vertebrata</taxon>
        <taxon>Chondrichthyes</taxon>
        <taxon>Elasmobranchii</taxon>
        <taxon>Galeomorphii</taxon>
        <taxon>Galeoidea</taxon>
        <taxon>Orectolobiformes</taxon>
        <taxon>Hemiscylliidae</taxon>
        <taxon>Chiloscyllium</taxon>
    </lineage>
</organism>
<dbReference type="Proteomes" id="UP000287033">
    <property type="component" value="Unassembled WGS sequence"/>
</dbReference>
<feature type="non-terminal residue" evidence="3">
    <location>
        <position position="208"/>
    </location>
</feature>
<feature type="region of interest" description="Disordered" evidence="1">
    <location>
        <begin position="157"/>
        <end position="183"/>
    </location>
</feature>
<protein>
    <submittedName>
        <fullName evidence="3">Uncharacterized protein</fullName>
    </submittedName>
</protein>
<name>A0A401TW06_CHIPU</name>
<feature type="chain" id="PRO_5019456340" evidence="2">
    <location>
        <begin position="21"/>
        <end position="208"/>
    </location>
</feature>
<feature type="signal peptide" evidence="2">
    <location>
        <begin position="1"/>
        <end position="20"/>
    </location>
</feature>
<dbReference type="EMBL" id="BEZZ01195848">
    <property type="protein sequence ID" value="GCC46796.1"/>
    <property type="molecule type" value="Genomic_DNA"/>
</dbReference>
<dbReference type="AlphaFoldDB" id="A0A401TW06"/>
<comment type="caution">
    <text evidence="3">The sequence shown here is derived from an EMBL/GenBank/DDBJ whole genome shotgun (WGS) entry which is preliminary data.</text>
</comment>
<proteinExistence type="predicted"/>
<reference evidence="3 4" key="1">
    <citation type="journal article" date="2018" name="Nat. Ecol. Evol.">
        <title>Shark genomes provide insights into elasmobranch evolution and the origin of vertebrates.</title>
        <authorList>
            <person name="Hara Y"/>
            <person name="Yamaguchi K"/>
            <person name="Onimaru K"/>
            <person name="Kadota M"/>
            <person name="Koyanagi M"/>
            <person name="Keeley SD"/>
            <person name="Tatsumi K"/>
            <person name="Tanaka K"/>
            <person name="Motone F"/>
            <person name="Kageyama Y"/>
            <person name="Nozu R"/>
            <person name="Adachi N"/>
            <person name="Nishimura O"/>
            <person name="Nakagawa R"/>
            <person name="Tanegashima C"/>
            <person name="Kiyatake I"/>
            <person name="Matsumoto R"/>
            <person name="Murakumo K"/>
            <person name="Nishida K"/>
            <person name="Terakita A"/>
            <person name="Kuratani S"/>
            <person name="Sato K"/>
            <person name="Hyodo S Kuraku.S."/>
        </authorList>
    </citation>
    <scope>NUCLEOTIDE SEQUENCE [LARGE SCALE GENOMIC DNA]</scope>
</reference>
<gene>
    <name evidence="3" type="ORF">chiPu_0030894</name>
</gene>
<evidence type="ECO:0000313" key="3">
    <source>
        <dbReference type="EMBL" id="GCC46796.1"/>
    </source>
</evidence>
<evidence type="ECO:0000313" key="4">
    <source>
        <dbReference type="Proteomes" id="UP000287033"/>
    </source>
</evidence>
<keyword evidence="4" id="KW-1185">Reference proteome</keyword>
<sequence>MTYAALALACVAGQITDVSAQNTTKLTVEKWRPADGLYASPGKDFEAQCLEYGDFIIELSRNSVGGNEWGCRVRTVSDMADGTVKLDMSCDDYNLAETLGSRGRNAEDRKFRETMLVRQVDGKAISVRKTLNGKFKGPAWRADYCPPGAQRLYADNKAQDERKAAEQSAMQHPWRPKPGVYATPGTDFSERCLQSGTTTIDLDQRSIA</sequence>
<evidence type="ECO:0000256" key="2">
    <source>
        <dbReference type="SAM" id="SignalP"/>
    </source>
</evidence>